<organism evidence="1 2">
    <name type="scientific">Mycobacterium tuberculosis</name>
    <dbReference type="NCBI Taxonomy" id="1773"/>
    <lineage>
        <taxon>Bacteria</taxon>
        <taxon>Bacillati</taxon>
        <taxon>Actinomycetota</taxon>
        <taxon>Actinomycetes</taxon>
        <taxon>Mycobacteriales</taxon>
        <taxon>Mycobacteriaceae</taxon>
        <taxon>Mycobacterium</taxon>
        <taxon>Mycobacterium tuberculosis complex</taxon>
    </lineage>
</organism>
<dbReference type="AlphaFoldDB" id="A0A916P7K3"/>
<gene>
    <name evidence="1" type="ORF">ERS007739_01482</name>
</gene>
<dbReference type="Proteomes" id="UP000039021">
    <property type="component" value="Unassembled WGS sequence"/>
</dbReference>
<comment type="caution">
    <text evidence="1">The sequence shown here is derived from an EMBL/GenBank/DDBJ whole genome shotgun (WGS) entry which is preliminary data.</text>
</comment>
<protein>
    <submittedName>
        <fullName evidence="1">Uncharacterized protein</fullName>
    </submittedName>
</protein>
<evidence type="ECO:0000313" key="1">
    <source>
        <dbReference type="EMBL" id="COX58537.1"/>
    </source>
</evidence>
<dbReference type="EMBL" id="CSBK01000575">
    <property type="protein sequence ID" value="COX58537.1"/>
    <property type="molecule type" value="Genomic_DNA"/>
</dbReference>
<reference evidence="2" key="1">
    <citation type="submission" date="2015-03" db="EMBL/GenBank/DDBJ databases">
        <authorList>
            <consortium name="Pathogen Informatics"/>
        </authorList>
    </citation>
    <scope>NUCLEOTIDE SEQUENCE [LARGE SCALE GENOMIC DNA]</scope>
    <source>
        <strain evidence="2">N09902308</strain>
    </source>
</reference>
<evidence type="ECO:0000313" key="2">
    <source>
        <dbReference type="Proteomes" id="UP000039021"/>
    </source>
</evidence>
<proteinExistence type="predicted"/>
<accession>A0A916P7K3</accession>
<name>A0A916P7K3_MYCTX</name>
<sequence length="153" mass="17300">MVEAFLGLIGVAVAGDIAGGQTVFRRITQDVVNRRAVPSGDVTYPIQVPRHHRDVGIAARADRNAVEIADLFRVLGDQTLPFLRRQRRPPPMHLWCPGAWWRNLNRLFGFHRRLRCVQSLQPRPVVAIGTQHGQRLLQVIRVSGAYRLQLAQC</sequence>